<dbReference type="EMBL" id="JACSPS010000001">
    <property type="protein sequence ID" value="MBD8017311.1"/>
    <property type="molecule type" value="Genomic_DNA"/>
</dbReference>
<organism evidence="2 3">
    <name type="scientific">Kaistella pullorum</name>
    <dbReference type="NCBI Taxonomy" id="2763074"/>
    <lineage>
        <taxon>Bacteria</taxon>
        <taxon>Pseudomonadati</taxon>
        <taxon>Bacteroidota</taxon>
        <taxon>Flavobacteriia</taxon>
        <taxon>Flavobacteriales</taxon>
        <taxon>Weeksellaceae</taxon>
        <taxon>Chryseobacterium group</taxon>
        <taxon>Kaistella</taxon>
    </lineage>
</organism>
<dbReference type="SUPFAM" id="SSF74653">
    <property type="entry name" value="TolA/TonB C-terminal domain"/>
    <property type="match status" value="1"/>
</dbReference>
<accession>A0ABR8WJT2</accession>
<gene>
    <name evidence="2" type="ORF">H9628_02395</name>
</gene>
<evidence type="ECO:0008006" key="4">
    <source>
        <dbReference type="Google" id="ProtNLM"/>
    </source>
</evidence>
<comment type="caution">
    <text evidence="2">The sequence shown here is derived from an EMBL/GenBank/DDBJ whole genome shotgun (WGS) entry which is preliminary data.</text>
</comment>
<dbReference type="Proteomes" id="UP000626242">
    <property type="component" value="Unassembled WGS sequence"/>
</dbReference>
<evidence type="ECO:0000313" key="3">
    <source>
        <dbReference type="Proteomes" id="UP000626242"/>
    </source>
</evidence>
<feature type="signal peptide" evidence="1">
    <location>
        <begin position="1"/>
        <end position="20"/>
    </location>
</feature>
<keyword evidence="3" id="KW-1185">Reference proteome</keyword>
<protein>
    <recommendedName>
        <fullName evidence="4">TonB C-terminal domain-containing protein</fullName>
    </recommendedName>
</protein>
<dbReference type="Gene3D" id="3.30.1150.10">
    <property type="match status" value="1"/>
</dbReference>
<reference evidence="2 3" key="1">
    <citation type="submission" date="2020-08" db="EMBL/GenBank/DDBJ databases">
        <title>A Genomic Blueprint of the Chicken Gut Microbiome.</title>
        <authorList>
            <person name="Gilroy R."/>
            <person name="Ravi A."/>
            <person name="Getino M."/>
            <person name="Pursley I."/>
            <person name="Horton D.L."/>
            <person name="Alikhan N.-F."/>
            <person name="Baker D."/>
            <person name="Gharbi K."/>
            <person name="Hall N."/>
            <person name="Watson M."/>
            <person name="Adriaenssens E.M."/>
            <person name="Foster-Nyarko E."/>
            <person name="Jarju S."/>
            <person name="Secka A."/>
            <person name="Antonio M."/>
            <person name="Oren A."/>
            <person name="Chaudhuri R."/>
            <person name="La Ragione R.M."/>
            <person name="Hildebrand F."/>
            <person name="Pallen M.J."/>
        </authorList>
    </citation>
    <scope>NUCLEOTIDE SEQUENCE [LARGE SCALE GENOMIC DNA]</scope>
    <source>
        <strain evidence="2 3">Sa1CVA4</strain>
    </source>
</reference>
<evidence type="ECO:0000313" key="2">
    <source>
        <dbReference type="EMBL" id="MBD8017311.1"/>
    </source>
</evidence>
<proteinExistence type="predicted"/>
<keyword evidence="1" id="KW-0732">Signal</keyword>
<feature type="chain" id="PRO_5045916466" description="TonB C-terminal domain-containing protein" evidence="1">
    <location>
        <begin position="21"/>
        <end position="241"/>
    </location>
</feature>
<evidence type="ECO:0000256" key="1">
    <source>
        <dbReference type="SAM" id="SignalP"/>
    </source>
</evidence>
<sequence length="241" mass="28091">MNVKFLFFLLPLFSFSQAVSDFPDGQTPYVGGYEAYYKDFREIIKEQNIKPCANEAEFYQFTVLVNPDATISFVKDRHEKYLSANKCAAYLAREVAKYQDAWNPAVINGVKQPAIATFTIFPKLLFQNAADAYQPSITYPVYDNRGEKHLSHFSKQLKANLDLQRFSWNDRFTVEANFIITKEGKLEDIVLTKKTGLEEFDRMIYYAFKRTNKRWKPATVNGMPVDYRYSYVLSARTEIEY</sequence>
<dbReference type="RefSeq" id="WP_251832516.1">
    <property type="nucleotide sequence ID" value="NZ_JACSPS010000001.1"/>
</dbReference>
<name>A0ABR8WJT2_9FLAO</name>